<sequence>MQLKWQQRDIRFRIFFSFYFNLLHIAKQHVLSLQEISLDINAESHRKKRNRRIGFLITFIL</sequence>
<protein>
    <submittedName>
        <fullName evidence="1">Uncharacterized protein</fullName>
    </submittedName>
</protein>
<evidence type="ECO:0000313" key="1">
    <source>
        <dbReference type="EMBL" id="JAH91467.1"/>
    </source>
</evidence>
<dbReference type="EMBL" id="GBXM01017110">
    <property type="protein sequence ID" value="JAH91467.1"/>
    <property type="molecule type" value="Transcribed_RNA"/>
</dbReference>
<name>A0A0E9WM97_ANGAN</name>
<dbReference type="AlphaFoldDB" id="A0A0E9WM97"/>
<organism evidence="1">
    <name type="scientific">Anguilla anguilla</name>
    <name type="common">European freshwater eel</name>
    <name type="synonym">Muraena anguilla</name>
    <dbReference type="NCBI Taxonomy" id="7936"/>
    <lineage>
        <taxon>Eukaryota</taxon>
        <taxon>Metazoa</taxon>
        <taxon>Chordata</taxon>
        <taxon>Craniata</taxon>
        <taxon>Vertebrata</taxon>
        <taxon>Euteleostomi</taxon>
        <taxon>Actinopterygii</taxon>
        <taxon>Neopterygii</taxon>
        <taxon>Teleostei</taxon>
        <taxon>Anguilliformes</taxon>
        <taxon>Anguillidae</taxon>
        <taxon>Anguilla</taxon>
    </lineage>
</organism>
<reference evidence="1" key="2">
    <citation type="journal article" date="2015" name="Fish Shellfish Immunol.">
        <title>Early steps in the European eel (Anguilla anguilla)-Vibrio vulnificus interaction in the gills: Role of the RtxA13 toxin.</title>
        <authorList>
            <person name="Callol A."/>
            <person name="Pajuelo D."/>
            <person name="Ebbesson L."/>
            <person name="Teles M."/>
            <person name="MacKenzie S."/>
            <person name="Amaro C."/>
        </authorList>
    </citation>
    <scope>NUCLEOTIDE SEQUENCE</scope>
</reference>
<proteinExistence type="predicted"/>
<accession>A0A0E9WM97</accession>
<reference evidence="1" key="1">
    <citation type="submission" date="2014-11" db="EMBL/GenBank/DDBJ databases">
        <authorList>
            <person name="Amaro Gonzalez C."/>
        </authorList>
    </citation>
    <scope>NUCLEOTIDE SEQUENCE</scope>
</reference>